<dbReference type="InterPro" id="IPR027417">
    <property type="entry name" value="P-loop_NTPase"/>
</dbReference>
<evidence type="ECO:0000259" key="1">
    <source>
        <dbReference type="Pfam" id="PF01926"/>
    </source>
</evidence>
<name>A0A9Q0Y0I9_9SAUR</name>
<reference evidence="2" key="1">
    <citation type="journal article" date="2023" name="DNA Res.">
        <title>Chromosome-level genome assembly of Phrynocephalus forsythii using third-generation DNA sequencing and Hi-C analysis.</title>
        <authorList>
            <person name="Qi Y."/>
            <person name="Zhao W."/>
            <person name="Zhao Y."/>
            <person name="Niu C."/>
            <person name="Cao S."/>
            <person name="Zhang Y."/>
        </authorList>
    </citation>
    <scope>NUCLEOTIDE SEQUENCE</scope>
    <source>
        <tissue evidence="2">Muscle</tissue>
    </source>
</reference>
<organism evidence="2 3">
    <name type="scientific">Phrynocephalus forsythii</name>
    <dbReference type="NCBI Taxonomy" id="171643"/>
    <lineage>
        <taxon>Eukaryota</taxon>
        <taxon>Metazoa</taxon>
        <taxon>Chordata</taxon>
        <taxon>Craniata</taxon>
        <taxon>Vertebrata</taxon>
        <taxon>Euteleostomi</taxon>
        <taxon>Lepidosauria</taxon>
        <taxon>Squamata</taxon>
        <taxon>Bifurcata</taxon>
        <taxon>Unidentata</taxon>
        <taxon>Episquamata</taxon>
        <taxon>Toxicofera</taxon>
        <taxon>Iguania</taxon>
        <taxon>Acrodonta</taxon>
        <taxon>Agamidae</taxon>
        <taxon>Agaminae</taxon>
        <taxon>Phrynocephalus</taxon>
    </lineage>
</organism>
<dbReference type="CDD" id="cd00882">
    <property type="entry name" value="Ras_like_GTPase"/>
    <property type="match status" value="1"/>
</dbReference>
<keyword evidence="3" id="KW-1185">Reference proteome</keyword>
<dbReference type="PANTHER" id="PTHR14241">
    <property type="entry name" value="INTERFERON-INDUCED PROTEIN 44"/>
    <property type="match status" value="1"/>
</dbReference>
<dbReference type="OrthoDB" id="25620at2759"/>
<proteinExistence type="predicted"/>
<evidence type="ECO:0000313" key="3">
    <source>
        <dbReference type="Proteomes" id="UP001142489"/>
    </source>
</evidence>
<accession>A0A9Q0Y0I9</accession>
<dbReference type="PANTHER" id="PTHR14241:SF32">
    <property type="entry name" value="VWFA DOMAIN-CONTAINING PROTEIN-RELATED"/>
    <property type="match status" value="1"/>
</dbReference>
<sequence>MVGVGETSMTLKYRTYPVITGSNGQQLPILFCDTMGLEEREGACLKVDDVMNIIKGHVPNGYQFNPVAAMKPSTPGYIKSPSFKDQIHCIVFVVDGSRLDILPEKMEEKLKEIKHKAKEFDVPQIVVMTKVDEICSSLKDNISDVYKSTAVLEQMQRASLKFGIPLSLIAPVKNYCSELELNNDVDILILMALRQIFRSTESYLDNFCLDPSHMVWSSQHQWSQSEHESSSGADSMLEKPWRLIDWTSEERQELMKEIAQYESPLNSVQKIRVLFLGQISAGKSSFFNSLDSVFQGHVLHHAPEGTDDRSVTKKYKTYQVKNGSNGNPLPIIFCDTMGLEENYGLNIGDVSNLLQGHVPEGYQFNLIAAMEPSAHGYIESPSLNERTHCVVFIIDGFKIEILPEKVLEKLKEIRRQAIELELPQLVIFTKVDEICSVLEEDVSDVYKSQAVKRKMEVASNKLGIPLGNIVPVKNYCSEVDLKDHVDILLLKAVRQIVRYAHRYLESFPSD</sequence>
<dbReference type="GO" id="GO:0005525">
    <property type="term" value="F:GTP binding"/>
    <property type="evidence" value="ECO:0007669"/>
    <property type="project" value="InterPro"/>
</dbReference>
<dbReference type="Pfam" id="PF01926">
    <property type="entry name" value="MMR_HSR1"/>
    <property type="match status" value="1"/>
</dbReference>
<comment type="caution">
    <text evidence="2">The sequence shown here is derived from an EMBL/GenBank/DDBJ whole genome shotgun (WGS) entry which is preliminary data.</text>
</comment>
<dbReference type="Proteomes" id="UP001142489">
    <property type="component" value="Unassembled WGS sequence"/>
</dbReference>
<dbReference type="AlphaFoldDB" id="A0A9Q0Y0I9"/>
<dbReference type="GO" id="GO:0006955">
    <property type="term" value="P:immune response"/>
    <property type="evidence" value="ECO:0007669"/>
    <property type="project" value="TreeGrafter"/>
</dbReference>
<feature type="domain" description="G" evidence="1">
    <location>
        <begin position="272"/>
        <end position="430"/>
    </location>
</feature>
<gene>
    <name evidence="2" type="ORF">JRQ81_014742</name>
</gene>
<dbReference type="Gene3D" id="3.40.50.300">
    <property type="entry name" value="P-loop containing nucleotide triphosphate hydrolases"/>
    <property type="match status" value="2"/>
</dbReference>
<evidence type="ECO:0000313" key="2">
    <source>
        <dbReference type="EMBL" id="KAJ7332562.1"/>
    </source>
</evidence>
<dbReference type="EMBL" id="JAPFRF010000005">
    <property type="protein sequence ID" value="KAJ7332562.1"/>
    <property type="molecule type" value="Genomic_DNA"/>
</dbReference>
<protein>
    <recommendedName>
        <fullName evidence="1">G domain-containing protein</fullName>
    </recommendedName>
</protein>
<dbReference type="InterPro" id="IPR006073">
    <property type="entry name" value="GTP-bd"/>
</dbReference>
<dbReference type="SUPFAM" id="SSF52540">
    <property type="entry name" value="P-loop containing nucleoside triphosphate hydrolases"/>
    <property type="match status" value="2"/>
</dbReference>